<keyword evidence="5" id="KW-1185">Reference proteome</keyword>
<protein>
    <recommendedName>
        <fullName evidence="3">ABC transporter domain-containing protein</fullName>
    </recommendedName>
</protein>
<dbReference type="SMART" id="SM00382">
    <property type="entry name" value="AAA"/>
    <property type="match status" value="1"/>
</dbReference>
<dbReference type="SUPFAM" id="SSF52540">
    <property type="entry name" value="P-loop containing nucleoside triphosphate hydrolases"/>
    <property type="match status" value="1"/>
</dbReference>
<dbReference type="GO" id="GO:0005524">
    <property type="term" value="F:ATP binding"/>
    <property type="evidence" value="ECO:0007669"/>
    <property type="project" value="UniProtKB-KW"/>
</dbReference>
<dbReference type="InterPro" id="IPR039421">
    <property type="entry name" value="Type_1_exporter"/>
</dbReference>
<dbReference type="InterPro" id="IPR003439">
    <property type="entry name" value="ABC_transporter-like_ATP-bd"/>
</dbReference>
<dbReference type="PROSITE" id="PS50893">
    <property type="entry name" value="ABC_TRANSPORTER_2"/>
    <property type="match status" value="1"/>
</dbReference>
<evidence type="ECO:0000256" key="1">
    <source>
        <dbReference type="ARBA" id="ARBA00022741"/>
    </source>
</evidence>
<dbReference type="InterPro" id="IPR017871">
    <property type="entry name" value="ABC_transporter-like_CS"/>
</dbReference>
<evidence type="ECO:0000259" key="3">
    <source>
        <dbReference type="PROSITE" id="PS50893"/>
    </source>
</evidence>
<dbReference type="GO" id="GO:0034040">
    <property type="term" value="F:ATPase-coupled lipid transmembrane transporter activity"/>
    <property type="evidence" value="ECO:0007669"/>
    <property type="project" value="TreeGrafter"/>
</dbReference>
<dbReference type="CDD" id="cd03228">
    <property type="entry name" value="ABCC_MRP_Like"/>
    <property type="match status" value="1"/>
</dbReference>
<name>A0A7D8UWP7_VANHU</name>
<comment type="caution">
    <text evidence="4">The sequence shown here is derived from an EMBL/GenBank/DDBJ whole genome shotgun (WGS) entry which is preliminary data.</text>
</comment>
<dbReference type="Gene3D" id="3.40.50.300">
    <property type="entry name" value="P-loop containing nucleotide triphosphate hydrolases"/>
    <property type="match status" value="1"/>
</dbReference>
<evidence type="ECO:0000313" key="4">
    <source>
        <dbReference type="EMBL" id="TXT06017.1"/>
    </source>
</evidence>
<dbReference type="GO" id="GO:0016887">
    <property type="term" value="F:ATP hydrolysis activity"/>
    <property type="evidence" value="ECO:0007669"/>
    <property type="project" value="InterPro"/>
</dbReference>
<organism evidence="4 5">
    <name type="scientific">Vanrija humicola</name>
    <name type="common">Yeast</name>
    <name type="synonym">Cryptococcus humicola</name>
    <dbReference type="NCBI Taxonomy" id="5417"/>
    <lineage>
        <taxon>Eukaryota</taxon>
        <taxon>Fungi</taxon>
        <taxon>Dikarya</taxon>
        <taxon>Basidiomycota</taxon>
        <taxon>Agaricomycotina</taxon>
        <taxon>Tremellomycetes</taxon>
        <taxon>Trichosporonales</taxon>
        <taxon>Trichosporonaceae</taxon>
        <taxon>Vanrija</taxon>
    </lineage>
</organism>
<accession>A0A7D8UWP7</accession>
<proteinExistence type="predicted"/>
<dbReference type="PANTHER" id="PTHR24221:SF646">
    <property type="entry name" value="HAEMOLYSIN SECRETION ATP-BINDING PROTEIN"/>
    <property type="match status" value="1"/>
</dbReference>
<evidence type="ECO:0000256" key="2">
    <source>
        <dbReference type="ARBA" id="ARBA00022840"/>
    </source>
</evidence>
<dbReference type="Pfam" id="PF00005">
    <property type="entry name" value="ABC_tran"/>
    <property type="match status" value="1"/>
</dbReference>
<dbReference type="Proteomes" id="UP000473826">
    <property type="component" value="Unassembled WGS sequence"/>
</dbReference>
<dbReference type="InterPro" id="IPR027417">
    <property type="entry name" value="P-loop_NTPase"/>
</dbReference>
<dbReference type="PROSITE" id="PS00211">
    <property type="entry name" value="ABC_TRANSPORTER_1"/>
    <property type="match status" value="1"/>
</dbReference>
<keyword evidence="1" id="KW-0547">Nucleotide-binding</keyword>
<feature type="domain" description="ABC transporter" evidence="3">
    <location>
        <begin position="5"/>
        <end position="223"/>
    </location>
</feature>
<dbReference type="EMBL" id="QKWK01000011">
    <property type="protein sequence ID" value="TXT06017.1"/>
    <property type="molecule type" value="Genomic_DNA"/>
</dbReference>
<sequence length="224" mass="24281">MRFECRELSVTYPGRDTPALHGINLTIKPGETLALVGFNGSGKTTLAKALLGMHTHAGTLLVNGIPQQDYKPSSLHARMSCIFQDFKQYSTTLRNNVGLGLVVSIDDDDIVKDAIVRGGVDAVLANDINLDGLRSLSGGQWQRIALARAFMRAGTADFIVFDEPSSALDPAAEAELFDRIYDMGHRDGSQTTTVFISHSFGNVRRADRIAFLAEGVSRLGLERG</sequence>
<dbReference type="PANTHER" id="PTHR24221">
    <property type="entry name" value="ATP-BINDING CASSETTE SUB-FAMILY B"/>
    <property type="match status" value="1"/>
</dbReference>
<evidence type="ECO:0000313" key="5">
    <source>
        <dbReference type="Proteomes" id="UP000473826"/>
    </source>
</evidence>
<keyword evidence="2" id="KW-0067">ATP-binding</keyword>
<dbReference type="AlphaFoldDB" id="A0A7D8UWP7"/>
<gene>
    <name evidence="4" type="ORF">VHUM_03778</name>
</gene>
<dbReference type="InterPro" id="IPR003593">
    <property type="entry name" value="AAA+_ATPase"/>
</dbReference>
<dbReference type="OrthoDB" id="6500128at2759"/>
<reference evidence="4 5" key="1">
    <citation type="journal article" date="2019" name="PLoS Genet.">
        <title>Convergent evolution of linked mating-type loci in basidiomycete fungi.</title>
        <authorList>
            <person name="Sun S."/>
            <person name="Coelho M.A."/>
            <person name="Heitman J."/>
            <person name="Nowrousian M."/>
        </authorList>
    </citation>
    <scope>NUCLEOTIDE SEQUENCE [LARGE SCALE GENOMIC DNA]</scope>
    <source>
        <strain evidence="4 5">CBS 4282</strain>
    </source>
</reference>